<accession>A0A1N6FRA5</accession>
<keyword evidence="2 3" id="KW-0802">TPR repeat</keyword>
<dbReference type="Proteomes" id="UP000184694">
    <property type="component" value="Unassembled WGS sequence"/>
</dbReference>
<keyword evidence="1" id="KW-0677">Repeat</keyword>
<dbReference type="RefSeq" id="WP_084539374.1">
    <property type="nucleotide sequence ID" value="NZ_FSRG01000004.1"/>
</dbReference>
<feature type="repeat" description="TPR" evidence="3">
    <location>
        <begin position="336"/>
        <end position="369"/>
    </location>
</feature>
<dbReference type="PANTHER" id="PTHR45586">
    <property type="entry name" value="TPR REPEAT-CONTAINING PROTEIN PA4667"/>
    <property type="match status" value="1"/>
</dbReference>
<evidence type="ECO:0000256" key="3">
    <source>
        <dbReference type="PROSITE-ProRule" id="PRU00339"/>
    </source>
</evidence>
<dbReference type="Gene3D" id="1.25.40.10">
    <property type="entry name" value="Tetratricopeptide repeat domain"/>
    <property type="match status" value="1"/>
</dbReference>
<dbReference type="PANTHER" id="PTHR45586:SF1">
    <property type="entry name" value="LIPOPOLYSACCHARIDE ASSEMBLY PROTEIN B"/>
    <property type="match status" value="1"/>
</dbReference>
<evidence type="ECO:0000256" key="1">
    <source>
        <dbReference type="ARBA" id="ARBA00022737"/>
    </source>
</evidence>
<dbReference type="SUPFAM" id="SSF48452">
    <property type="entry name" value="TPR-like"/>
    <property type="match status" value="1"/>
</dbReference>
<dbReference type="PROSITE" id="PS50005">
    <property type="entry name" value="TPR"/>
    <property type="match status" value="3"/>
</dbReference>
<dbReference type="PROSITE" id="PS50293">
    <property type="entry name" value="TPR_REGION"/>
    <property type="match status" value="1"/>
</dbReference>
<reference evidence="5" key="1">
    <citation type="submission" date="2016-11" db="EMBL/GenBank/DDBJ databases">
        <authorList>
            <person name="Varghese N."/>
            <person name="Submissions S."/>
        </authorList>
    </citation>
    <scope>NUCLEOTIDE SEQUENCE [LARGE SCALE GENOMIC DNA]</scope>
    <source>
        <strain evidence="5">DSM 17456</strain>
    </source>
</reference>
<protein>
    <submittedName>
        <fullName evidence="4">Tetratricopeptide repeat-containing protein</fullName>
    </submittedName>
</protein>
<dbReference type="SMART" id="SM00028">
    <property type="entry name" value="TPR"/>
    <property type="match status" value="5"/>
</dbReference>
<dbReference type="InterPro" id="IPR011006">
    <property type="entry name" value="CheY-like_superfamily"/>
</dbReference>
<feature type="repeat" description="TPR" evidence="3">
    <location>
        <begin position="408"/>
        <end position="441"/>
    </location>
</feature>
<dbReference type="EMBL" id="FSRG01000004">
    <property type="protein sequence ID" value="SIN97742.1"/>
    <property type="molecule type" value="Genomic_DNA"/>
</dbReference>
<dbReference type="Pfam" id="PF13414">
    <property type="entry name" value="TPR_11"/>
    <property type="match status" value="1"/>
</dbReference>
<keyword evidence="5" id="KW-1185">Reference proteome</keyword>
<feature type="repeat" description="TPR" evidence="3">
    <location>
        <begin position="370"/>
        <end position="403"/>
    </location>
</feature>
<dbReference type="InterPro" id="IPR051012">
    <property type="entry name" value="CellSynth/LPSAsmb/PSIAsmb"/>
</dbReference>
<evidence type="ECO:0000313" key="4">
    <source>
        <dbReference type="EMBL" id="SIN97742.1"/>
    </source>
</evidence>
<evidence type="ECO:0000313" key="5">
    <source>
        <dbReference type="Proteomes" id="UP000184694"/>
    </source>
</evidence>
<name>A0A1N6FRA5_9BACT</name>
<gene>
    <name evidence="4" type="ORF">SAMN02745161_1460</name>
</gene>
<dbReference type="Gene3D" id="3.40.50.2300">
    <property type="match status" value="1"/>
</dbReference>
<dbReference type="STRING" id="1121457.SAMN02745161_1460"/>
<dbReference type="InterPro" id="IPR019734">
    <property type="entry name" value="TPR_rpt"/>
</dbReference>
<evidence type="ECO:0000256" key="2">
    <source>
        <dbReference type="ARBA" id="ARBA00022803"/>
    </source>
</evidence>
<dbReference type="SUPFAM" id="SSF52172">
    <property type="entry name" value="CheY-like"/>
    <property type="match status" value="1"/>
</dbReference>
<organism evidence="4 5">
    <name type="scientific">Halodesulfovibrio marinisediminis DSM 17456</name>
    <dbReference type="NCBI Taxonomy" id="1121457"/>
    <lineage>
        <taxon>Bacteria</taxon>
        <taxon>Pseudomonadati</taxon>
        <taxon>Thermodesulfobacteriota</taxon>
        <taxon>Desulfovibrionia</taxon>
        <taxon>Desulfovibrionales</taxon>
        <taxon>Desulfovibrionaceae</taxon>
        <taxon>Halodesulfovibrio</taxon>
    </lineage>
</organism>
<dbReference type="OrthoDB" id="5469194at2"/>
<sequence length="451" mass="50999">MSMESVLAKMEFRKFEASIVDFFSKKNGYAIVLTEDTNFTALLRQTLNKHLGLRNKCFSQVSTVEETIKQIRKELAAGKKLLVFIERIHRDKEMAFLVRKIKKDYSKCKVFITMTEAPREQFILLHELGADNFITKPIAINTFIEKVAHSIKPQGKLGQLIDIAKTMLEQGAYEDAANVARTVLNAKPDLSSAMLVMGDAYKGLKKYEQAHKCYLGAGDSAPLFLDPLKKLADLYGVAGVKKRQLDCLTKLDKMSPLNVERKLDIGHIYVELGNYVSADVYFEGALRQANKEALDYVGNVSQQIASAYEKRDPARAEQYLRKALRAKGDNLDKGDVDTFNSLGIVLRKQGKWRQAIQEYKRALQISRRDENLYYNIAVASAEGKEFEQAAAYLRKVIQLNENFVRTEPAVAYNMGLIFFRASDLDMAKMHLQICLSLDPNHASAKKVLSLM</sequence>
<proteinExistence type="predicted"/>
<dbReference type="AlphaFoldDB" id="A0A1N6FRA5"/>
<dbReference type="InterPro" id="IPR011990">
    <property type="entry name" value="TPR-like_helical_dom_sf"/>
</dbReference>